<gene>
    <name evidence="1" type="ORF">C2G38_2224416</name>
</gene>
<protein>
    <submittedName>
        <fullName evidence="1">Uncharacterized protein</fullName>
    </submittedName>
</protein>
<dbReference type="AlphaFoldDB" id="A0A397U083"/>
<reference evidence="1 2" key="1">
    <citation type="submission" date="2018-06" db="EMBL/GenBank/DDBJ databases">
        <title>Comparative genomics reveals the genomic features of Rhizophagus irregularis, R. cerebriforme, R. diaphanum and Gigaspora rosea, and their symbiotic lifestyle signature.</title>
        <authorList>
            <person name="Morin E."/>
            <person name="San Clemente H."/>
            <person name="Chen E.C.H."/>
            <person name="De La Providencia I."/>
            <person name="Hainaut M."/>
            <person name="Kuo A."/>
            <person name="Kohler A."/>
            <person name="Murat C."/>
            <person name="Tang N."/>
            <person name="Roy S."/>
            <person name="Loubradou J."/>
            <person name="Henrissat B."/>
            <person name="Grigoriev I.V."/>
            <person name="Corradi N."/>
            <person name="Roux C."/>
            <person name="Martin F.M."/>
        </authorList>
    </citation>
    <scope>NUCLEOTIDE SEQUENCE [LARGE SCALE GENOMIC DNA]</scope>
    <source>
        <strain evidence="1 2">DAOM 194757</strain>
    </source>
</reference>
<comment type="caution">
    <text evidence="1">The sequence shown here is derived from an EMBL/GenBank/DDBJ whole genome shotgun (WGS) entry which is preliminary data.</text>
</comment>
<keyword evidence="2" id="KW-1185">Reference proteome</keyword>
<evidence type="ECO:0000313" key="2">
    <source>
        <dbReference type="Proteomes" id="UP000266673"/>
    </source>
</evidence>
<proteinExistence type="predicted"/>
<dbReference type="Proteomes" id="UP000266673">
    <property type="component" value="Unassembled WGS sequence"/>
</dbReference>
<accession>A0A397U083</accession>
<name>A0A397U083_9GLOM</name>
<sequence>MENNQEKKNLTNKELDLKNKFINADEINKKTALKSLSNLQNKYYSTLIDVQELIKSLKGIKTELKIFYVVDTYFVTKQYFILLVPTNFACSTVEQFASSSLELPNDISD</sequence>
<evidence type="ECO:0000313" key="1">
    <source>
        <dbReference type="EMBL" id="RIB03662.1"/>
    </source>
</evidence>
<organism evidence="1 2">
    <name type="scientific">Gigaspora rosea</name>
    <dbReference type="NCBI Taxonomy" id="44941"/>
    <lineage>
        <taxon>Eukaryota</taxon>
        <taxon>Fungi</taxon>
        <taxon>Fungi incertae sedis</taxon>
        <taxon>Mucoromycota</taxon>
        <taxon>Glomeromycotina</taxon>
        <taxon>Glomeromycetes</taxon>
        <taxon>Diversisporales</taxon>
        <taxon>Gigasporaceae</taxon>
        <taxon>Gigaspora</taxon>
    </lineage>
</organism>
<dbReference type="EMBL" id="QKWP01002349">
    <property type="protein sequence ID" value="RIB03662.1"/>
    <property type="molecule type" value="Genomic_DNA"/>
</dbReference>